<dbReference type="Gene3D" id="1.10.3210.10">
    <property type="entry name" value="Hypothetical protein af1432"/>
    <property type="match status" value="1"/>
</dbReference>
<dbReference type="Proteomes" id="UP000679992">
    <property type="component" value="Unassembled WGS sequence"/>
</dbReference>
<sequence>MENTNDEQVLGKYAAGFELTGSLLQDVGTFFKLHQDTDTWEHTLKVTSHAVRIARLYGADPQKAEQAALLHDVSNVIPVSRMLETAEEIGIKIEDEERTYPRILHQKLSRAMAEKLFYISDEEILRAIECHTTLKPHAALFDKVVFIADKVSWDLPGDHPYLNEVRRQVDEHQLDKAVFAYLDHVWSQRGKMKLVHSWLIQAREELLELAENETDPVKRHLMRVYDHMSWANREIINRLQEEQNVPERPLSLFAHILSAEAVWLSRLNGSVQTMREIWPSEGLNLQYCIDLALANAEGYRQYFANLRAGQLKGEVSYRSSKGEPFTSAILDILTHVSLHGSYHRGQIATHLRMENITPPMTDYILYARNEG</sequence>
<dbReference type="InterPro" id="IPR034660">
    <property type="entry name" value="DinB/YfiT-like"/>
</dbReference>
<dbReference type="SUPFAM" id="SSF109854">
    <property type="entry name" value="DinB/YfiT-like putative metalloenzymes"/>
    <property type="match status" value="1"/>
</dbReference>
<dbReference type="Pfam" id="PF05163">
    <property type="entry name" value="DinB"/>
    <property type="match status" value="1"/>
</dbReference>
<reference evidence="9 10" key="1">
    <citation type="submission" date="2021-03" db="EMBL/GenBank/DDBJ databases">
        <title>Antimicrobial resistance genes in bacteria isolated from Japanese honey, and their potential for conferring macrolide and lincosamide resistance in the American foulbrood pathogen Paenibacillus larvae.</title>
        <authorList>
            <person name="Okamoto M."/>
            <person name="Kumagai M."/>
            <person name="Kanamori H."/>
            <person name="Takamatsu D."/>
        </authorList>
    </citation>
    <scope>NUCLEOTIDE SEQUENCE [LARGE SCALE GENOMIC DNA]</scope>
    <source>
        <strain evidence="9 10">J42TS3</strain>
    </source>
</reference>
<evidence type="ECO:0000256" key="7">
    <source>
        <dbReference type="ARBA" id="ARBA00049417"/>
    </source>
</evidence>
<feature type="domain" description="HD" evidence="8">
    <location>
        <begin position="39"/>
        <end position="154"/>
    </location>
</feature>
<dbReference type="PANTHER" id="PTHR35795">
    <property type="entry name" value="SLR1885 PROTEIN"/>
    <property type="match status" value="1"/>
</dbReference>
<evidence type="ECO:0000256" key="3">
    <source>
        <dbReference type="ARBA" id="ARBA00022723"/>
    </source>
</evidence>
<evidence type="ECO:0000259" key="8">
    <source>
        <dbReference type="PROSITE" id="PS51831"/>
    </source>
</evidence>
<evidence type="ECO:0000256" key="1">
    <source>
        <dbReference type="ARBA" id="ARBA00008635"/>
    </source>
</evidence>
<proteinExistence type="inferred from homology"/>
<dbReference type="InterPro" id="IPR051094">
    <property type="entry name" value="Diverse_Catalytic_Enzymes"/>
</dbReference>
<dbReference type="SUPFAM" id="SSF109604">
    <property type="entry name" value="HD-domain/PDEase-like"/>
    <property type="match status" value="1"/>
</dbReference>
<dbReference type="NCBIfam" id="TIGR00488">
    <property type="entry name" value="bis(5'-nucleosyl)-tetraphosphatase (symmetrical) YqeK"/>
    <property type="match status" value="1"/>
</dbReference>
<dbReference type="CDD" id="cd00077">
    <property type="entry name" value="HDc"/>
    <property type="match status" value="1"/>
</dbReference>
<gene>
    <name evidence="9" type="ORF">J42TS3_24220</name>
</gene>
<dbReference type="InterPro" id="IPR006674">
    <property type="entry name" value="HD_domain"/>
</dbReference>
<keyword evidence="5" id="KW-0378">Hydrolase</keyword>
<evidence type="ECO:0000256" key="5">
    <source>
        <dbReference type="ARBA" id="ARBA00022801"/>
    </source>
</evidence>
<keyword evidence="10" id="KW-1185">Reference proteome</keyword>
<dbReference type="InterPro" id="IPR005249">
    <property type="entry name" value="YqeK"/>
</dbReference>
<dbReference type="Pfam" id="PF01966">
    <property type="entry name" value="HD"/>
    <property type="match status" value="1"/>
</dbReference>
<comment type="caution">
    <text evidence="9">The sequence shown here is derived from an EMBL/GenBank/DDBJ whole genome shotgun (WGS) entry which is preliminary data.</text>
</comment>
<evidence type="ECO:0000313" key="10">
    <source>
        <dbReference type="Proteomes" id="UP000679992"/>
    </source>
</evidence>
<dbReference type="PANTHER" id="PTHR35795:SF1">
    <property type="entry name" value="BIS(5'-NUCLEOSYL)-TETRAPHOSPHATASE, SYMMETRICAL"/>
    <property type="match status" value="1"/>
</dbReference>
<dbReference type="RefSeq" id="WP_213654956.1">
    <property type="nucleotide sequence ID" value="NZ_BOSL01000006.1"/>
</dbReference>
<protein>
    <recommendedName>
        <fullName evidence="2">bis(5'-nucleosyl)-tetraphosphatase (symmetrical)</fullName>
        <ecNumber evidence="2">3.6.1.41</ecNumber>
    </recommendedName>
</protein>
<dbReference type="EMBL" id="BOSL01000006">
    <property type="protein sequence ID" value="GIP53387.1"/>
    <property type="molecule type" value="Genomic_DNA"/>
</dbReference>
<keyword evidence="4" id="KW-0547">Nucleotide-binding</keyword>
<comment type="catalytic activity">
    <reaction evidence="7">
        <text>P(1),P(4)-bis(5'-adenosyl) tetraphosphate + H2O = 2 ADP + 2 H(+)</text>
        <dbReference type="Rhea" id="RHEA:24252"/>
        <dbReference type="ChEBI" id="CHEBI:15377"/>
        <dbReference type="ChEBI" id="CHEBI:15378"/>
        <dbReference type="ChEBI" id="CHEBI:58141"/>
        <dbReference type="ChEBI" id="CHEBI:456216"/>
        <dbReference type="EC" id="3.6.1.41"/>
    </reaction>
</comment>
<organism evidence="9 10">
    <name type="scientific">Paenibacillus vini</name>
    <dbReference type="NCBI Taxonomy" id="1476024"/>
    <lineage>
        <taxon>Bacteria</taxon>
        <taxon>Bacillati</taxon>
        <taxon>Bacillota</taxon>
        <taxon>Bacilli</taxon>
        <taxon>Bacillales</taxon>
        <taxon>Paenibacillaceae</taxon>
        <taxon>Paenibacillus</taxon>
    </lineage>
</organism>
<comment type="similarity">
    <text evidence="1">Belongs to the DinB family.</text>
</comment>
<evidence type="ECO:0000313" key="9">
    <source>
        <dbReference type="EMBL" id="GIP53387.1"/>
    </source>
</evidence>
<dbReference type="InterPro" id="IPR003607">
    <property type="entry name" value="HD/PDEase_dom"/>
</dbReference>
<dbReference type="PROSITE" id="PS51831">
    <property type="entry name" value="HD"/>
    <property type="match status" value="1"/>
</dbReference>
<evidence type="ECO:0000256" key="2">
    <source>
        <dbReference type="ARBA" id="ARBA00012506"/>
    </source>
</evidence>
<keyword evidence="3" id="KW-0479">Metal-binding</keyword>
<dbReference type="Gene3D" id="1.20.120.450">
    <property type="entry name" value="dinb family like domain"/>
    <property type="match status" value="1"/>
</dbReference>
<evidence type="ECO:0000256" key="6">
    <source>
        <dbReference type="ARBA" id="ARBA00023004"/>
    </source>
</evidence>
<name>A0ABQ4MBM1_9BACL</name>
<evidence type="ECO:0000256" key="4">
    <source>
        <dbReference type="ARBA" id="ARBA00022741"/>
    </source>
</evidence>
<dbReference type="EC" id="3.6.1.41" evidence="2"/>
<dbReference type="InterPro" id="IPR007837">
    <property type="entry name" value="DinB"/>
</dbReference>
<keyword evidence="6" id="KW-0408">Iron</keyword>
<accession>A0ABQ4MBM1</accession>